<dbReference type="Proteomes" id="UP000032274">
    <property type="component" value="Unassembled WGS sequence"/>
</dbReference>
<evidence type="ECO:0000313" key="2">
    <source>
        <dbReference type="Proteomes" id="UP000032274"/>
    </source>
</evidence>
<dbReference type="EMBL" id="JXIG01000200">
    <property type="protein sequence ID" value="KIU01578.1"/>
    <property type="molecule type" value="Genomic_DNA"/>
</dbReference>
<comment type="caution">
    <text evidence="1">The sequence shown here is derived from an EMBL/GenBank/DDBJ whole genome shotgun (WGS) entry which is preliminary data.</text>
</comment>
<accession>A0AA40MJH0</accession>
<feature type="non-terminal residue" evidence="1">
    <location>
        <position position="1"/>
    </location>
</feature>
<sequence length="137" mass="15077">LGDLHAQVAGSPAKVRLEDLADVHARRHAERVQHQVDRGAVLEERHVFLGQDARDDALVAVTAGHLVARLQLALHRDEDLDHLEHARRQLVAALQLLAAVLELLLDALHGLVILALHRFEVALDLVVLNGELPPFVT</sequence>
<name>A0AA40MJH0_STAAU</name>
<feature type="non-terminal residue" evidence="1">
    <location>
        <position position="137"/>
    </location>
</feature>
<protein>
    <submittedName>
        <fullName evidence="1">Uncharacterized protein</fullName>
    </submittedName>
</protein>
<dbReference type="AlphaFoldDB" id="A0AA40MJH0"/>
<organism evidence="1 2">
    <name type="scientific">Staphylococcus aureus</name>
    <dbReference type="NCBI Taxonomy" id="1280"/>
    <lineage>
        <taxon>Bacteria</taxon>
        <taxon>Bacillati</taxon>
        <taxon>Bacillota</taxon>
        <taxon>Bacilli</taxon>
        <taxon>Bacillales</taxon>
        <taxon>Staphylococcaceae</taxon>
        <taxon>Staphylococcus</taxon>
    </lineage>
</organism>
<evidence type="ECO:0000313" key="1">
    <source>
        <dbReference type="EMBL" id="KIU01578.1"/>
    </source>
</evidence>
<reference evidence="1 2" key="1">
    <citation type="submission" date="2015-01" db="EMBL/GenBank/DDBJ databases">
        <title>Characterization of Swiss Staphylococcus aureus strains involved in food poisoning.</title>
        <authorList>
            <person name="Crovadore J."/>
            <person name="Chablais R."/>
            <person name="Tonacini J."/>
            <person name="Schnyder B."/>
            <person name="Lefort F."/>
        </authorList>
    </citation>
    <scope>NUCLEOTIDE SEQUENCE [LARGE SCALE GENOMIC DNA]</scope>
    <source>
        <strain evidence="1 2">SA-120</strain>
    </source>
</reference>
<proteinExistence type="predicted"/>
<gene>
    <name evidence="1" type="ORF">QU38_00910</name>
</gene>